<evidence type="ECO:0000313" key="2">
    <source>
        <dbReference type="Proteomes" id="UP001085076"/>
    </source>
</evidence>
<dbReference type="OrthoDB" id="10263328at2759"/>
<accession>A0A9D5CVZ0</accession>
<reference evidence="1" key="2">
    <citation type="journal article" date="2022" name="Hortic Res">
        <title>The genome of Dioscorea zingiberensis sheds light on the biosynthesis, origin and evolution of the medicinally important diosgenin saponins.</title>
        <authorList>
            <person name="Li Y."/>
            <person name="Tan C."/>
            <person name="Li Z."/>
            <person name="Guo J."/>
            <person name="Li S."/>
            <person name="Chen X."/>
            <person name="Wang C."/>
            <person name="Dai X."/>
            <person name="Yang H."/>
            <person name="Song W."/>
            <person name="Hou L."/>
            <person name="Xu J."/>
            <person name="Tong Z."/>
            <person name="Xu A."/>
            <person name="Yuan X."/>
            <person name="Wang W."/>
            <person name="Yang Q."/>
            <person name="Chen L."/>
            <person name="Sun Z."/>
            <person name="Wang K."/>
            <person name="Pan B."/>
            <person name="Chen J."/>
            <person name="Bao Y."/>
            <person name="Liu F."/>
            <person name="Qi X."/>
            <person name="Gang D.R."/>
            <person name="Wen J."/>
            <person name="Li J."/>
        </authorList>
    </citation>
    <scope>NUCLEOTIDE SEQUENCE</scope>
    <source>
        <strain evidence="1">Dzin_1.0</strain>
    </source>
</reference>
<dbReference type="EMBL" id="JAGGNH010000003">
    <property type="protein sequence ID" value="KAJ0979388.1"/>
    <property type="molecule type" value="Genomic_DNA"/>
</dbReference>
<evidence type="ECO:0000313" key="1">
    <source>
        <dbReference type="EMBL" id="KAJ0979388.1"/>
    </source>
</evidence>
<dbReference type="Gene3D" id="1.25.10.10">
    <property type="entry name" value="Leucine-rich Repeat Variant"/>
    <property type="match status" value="1"/>
</dbReference>
<protein>
    <submittedName>
        <fullName evidence="1">Uncharacterized protein</fullName>
    </submittedName>
</protein>
<dbReference type="Proteomes" id="UP001085076">
    <property type="component" value="Miscellaneous, Linkage group lg03"/>
</dbReference>
<proteinExistence type="predicted"/>
<keyword evidence="2" id="KW-1185">Reference proteome</keyword>
<comment type="caution">
    <text evidence="1">The sequence shown here is derived from an EMBL/GenBank/DDBJ whole genome shotgun (WGS) entry which is preliminary data.</text>
</comment>
<dbReference type="AlphaFoldDB" id="A0A9D5CVZ0"/>
<organism evidence="1 2">
    <name type="scientific">Dioscorea zingiberensis</name>
    <dbReference type="NCBI Taxonomy" id="325984"/>
    <lineage>
        <taxon>Eukaryota</taxon>
        <taxon>Viridiplantae</taxon>
        <taxon>Streptophyta</taxon>
        <taxon>Embryophyta</taxon>
        <taxon>Tracheophyta</taxon>
        <taxon>Spermatophyta</taxon>
        <taxon>Magnoliopsida</taxon>
        <taxon>Liliopsida</taxon>
        <taxon>Dioscoreales</taxon>
        <taxon>Dioscoreaceae</taxon>
        <taxon>Dioscorea</taxon>
    </lineage>
</organism>
<gene>
    <name evidence="1" type="ORF">J5N97_014862</name>
</gene>
<name>A0A9D5CVZ0_9LILI</name>
<dbReference type="InterPro" id="IPR011989">
    <property type="entry name" value="ARM-like"/>
</dbReference>
<reference evidence="1" key="1">
    <citation type="submission" date="2021-03" db="EMBL/GenBank/DDBJ databases">
        <authorList>
            <person name="Li Z."/>
            <person name="Yang C."/>
        </authorList>
    </citation>
    <scope>NUCLEOTIDE SEQUENCE</scope>
    <source>
        <strain evidence="1">Dzin_1.0</strain>
        <tissue evidence="1">Leaf</tissue>
    </source>
</reference>
<sequence length="167" mass="18417">MLLEALLKQEEGQGQDNAIRNLSMAGGSYLGLVARIVQDEIITVVMPFVDANNTIADWHGCGAATSAFCSFFNRLHKHKFISSMLVRVVCQSNENQNSHGTTWTLVRTSLPIVTQTADCSDTNNSRLQASGFRLQLKAVFWDLYGRFTRAAVTIMGDLTYALGPTQK</sequence>